<dbReference type="NCBIfam" id="TIGR01844">
    <property type="entry name" value="type_I_sec_TolC"/>
    <property type="match status" value="1"/>
</dbReference>
<keyword evidence="3" id="KW-0813">Transport</keyword>
<reference evidence="9 10" key="1">
    <citation type="submission" date="2018-03" db="EMBL/GenBank/DDBJ databases">
        <title>Marinobacter brunus sp. nov., a marine bacterium of Gamma-proteobacteria isolated from the surface seawater of the South China Sea.</title>
        <authorList>
            <person name="Cheng H."/>
            <person name="Wu Y.-H."/>
            <person name="Xamxidin M."/>
            <person name="Xu X.-W."/>
        </authorList>
    </citation>
    <scope>NUCLEOTIDE SEQUENCE [LARGE SCALE GENOMIC DNA]</scope>
    <source>
        <strain evidence="9 10">NH169-3</strain>
    </source>
</reference>
<proteinExistence type="inferred from homology"/>
<dbReference type="GO" id="GO:0015288">
    <property type="term" value="F:porin activity"/>
    <property type="evidence" value="ECO:0007669"/>
    <property type="project" value="TreeGrafter"/>
</dbReference>
<dbReference type="PANTHER" id="PTHR30026">
    <property type="entry name" value="OUTER MEMBRANE PROTEIN TOLC"/>
    <property type="match status" value="1"/>
</dbReference>
<dbReference type="InterPro" id="IPR010130">
    <property type="entry name" value="T1SS_OMP_TolC"/>
</dbReference>
<dbReference type="GO" id="GO:0009279">
    <property type="term" value="C:cell outer membrane"/>
    <property type="evidence" value="ECO:0007669"/>
    <property type="project" value="UniProtKB-SubCell"/>
</dbReference>
<evidence type="ECO:0000256" key="1">
    <source>
        <dbReference type="ARBA" id="ARBA00004442"/>
    </source>
</evidence>
<protein>
    <recommendedName>
        <fullName evidence="11">Agglutination protein</fullName>
    </recommendedName>
</protein>
<evidence type="ECO:0000313" key="10">
    <source>
        <dbReference type="Proteomes" id="UP000239866"/>
    </source>
</evidence>
<dbReference type="Pfam" id="PF02321">
    <property type="entry name" value="OEP"/>
    <property type="match status" value="2"/>
</dbReference>
<evidence type="ECO:0008006" key="11">
    <source>
        <dbReference type="Google" id="ProtNLM"/>
    </source>
</evidence>
<evidence type="ECO:0000256" key="3">
    <source>
        <dbReference type="ARBA" id="ARBA00022448"/>
    </source>
</evidence>
<keyword evidence="4" id="KW-1134">Transmembrane beta strand</keyword>
<dbReference type="GO" id="GO:1990281">
    <property type="term" value="C:efflux pump complex"/>
    <property type="evidence" value="ECO:0007669"/>
    <property type="project" value="TreeGrafter"/>
</dbReference>
<feature type="signal peptide" evidence="8">
    <location>
        <begin position="1"/>
        <end position="31"/>
    </location>
</feature>
<keyword evidence="8" id="KW-0732">Signal</keyword>
<comment type="subcellular location">
    <subcellularLocation>
        <location evidence="1">Cell outer membrane</location>
    </subcellularLocation>
</comment>
<keyword evidence="6" id="KW-0472">Membrane</keyword>
<dbReference type="SUPFAM" id="SSF56954">
    <property type="entry name" value="Outer membrane efflux proteins (OEP)"/>
    <property type="match status" value="1"/>
</dbReference>
<evidence type="ECO:0000313" key="9">
    <source>
        <dbReference type="EMBL" id="PSF04655.1"/>
    </source>
</evidence>
<feature type="chain" id="PRO_5015760374" description="Agglutination protein" evidence="8">
    <location>
        <begin position="32"/>
        <end position="474"/>
    </location>
</feature>
<name>A0A2T1K3J9_9GAMM</name>
<keyword evidence="10" id="KW-1185">Reference proteome</keyword>
<comment type="caution">
    <text evidence="9">The sequence shown here is derived from an EMBL/GenBank/DDBJ whole genome shotgun (WGS) entry which is preliminary data.</text>
</comment>
<keyword evidence="7" id="KW-0998">Cell outer membrane</keyword>
<evidence type="ECO:0000256" key="2">
    <source>
        <dbReference type="ARBA" id="ARBA00007613"/>
    </source>
</evidence>
<evidence type="ECO:0000256" key="7">
    <source>
        <dbReference type="ARBA" id="ARBA00023237"/>
    </source>
</evidence>
<evidence type="ECO:0000256" key="8">
    <source>
        <dbReference type="SAM" id="SignalP"/>
    </source>
</evidence>
<dbReference type="PANTHER" id="PTHR30026:SF22">
    <property type="entry name" value="OUTER MEMBRANE EFFLUX PROTEIN"/>
    <property type="match status" value="1"/>
</dbReference>
<evidence type="ECO:0000256" key="6">
    <source>
        <dbReference type="ARBA" id="ARBA00023136"/>
    </source>
</evidence>
<evidence type="ECO:0000256" key="4">
    <source>
        <dbReference type="ARBA" id="ARBA00022452"/>
    </source>
</evidence>
<dbReference type="InterPro" id="IPR003423">
    <property type="entry name" value="OMP_efflux"/>
</dbReference>
<dbReference type="Proteomes" id="UP000239866">
    <property type="component" value="Unassembled WGS sequence"/>
</dbReference>
<evidence type="ECO:0000256" key="5">
    <source>
        <dbReference type="ARBA" id="ARBA00022692"/>
    </source>
</evidence>
<dbReference type="GO" id="GO:0015562">
    <property type="term" value="F:efflux transmembrane transporter activity"/>
    <property type="evidence" value="ECO:0007669"/>
    <property type="project" value="InterPro"/>
</dbReference>
<accession>A0A2T1K3J9</accession>
<keyword evidence="5" id="KW-0812">Transmembrane</keyword>
<dbReference type="RefSeq" id="WP_106765597.1">
    <property type="nucleotide sequence ID" value="NZ_PXNP01000110.1"/>
</dbReference>
<sequence>MYGVHACFKRGFLARSVATGLLLLAGSQVSAKSLQEVVAGAIEDNPEVRFEAEALSVLQAEKRKDEGGFLPSLDLDMSLGRASRDYDNRGSYNRSYAELSVTQLLFDGFSVRGRVDEAESQVQEQYYRLRSEAEDKALEVARAYLDVVRYRHLVELAQVNVDDHLLVRKQVDERSEQGVGNRADLYQAEGRLALARSNLRTEISNLQSVTARYQRLVGSAPPARMQPVHELTISVPGQLEPVLETAFANNPSIHAAFANIDAARSSLTVAKSNNYPTLELGLRHGFYQNNNGFDKRTDRDSFGDESLVELRLRYNLYNGGSDRAAQRAAHRRIGQAESLRDKACVDLRQTATIAWAEQGNLEQKLSLLADHRSSSFQVVKAYRSQYSIGRRSLLDVLDSENEAFQADRNYIQAEYDLLLNRLQVLNTMGQLLDTLGMAPALEGLTDLAPGQSDQALPAQYCAAVSDALVQVEMR</sequence>
<gene>
    <name evidence="9" type="ORF">C7H09_18855</name>
</gene>
<dbReference type="EMBL" id="PXNP01000110">
    <property type="protein sequence ID" value="PSF04655.1"/>
    <property type="molecule type" value="Genomic_DNA"/>
</dbReference>
<comment type="similarity">
    <text evidence="2">Belongs to the outer membrane factor (OMF) (TC 1.B.17) family.</text>
</comment>
<dbReference type="InterPro" id="IPR051906">
    <property type="entry name" value="TolC-like"/>
</dbReference>
<dbReference type="Gene3D" id="1.20.1600.10">
    <property type="entry name" value="Outer membrane efflux proteins (OEP)"/>
    <property type="match status" value="1"/>
</dbReference>
<dbReference type="AlphaFoldDB" id="A0A2T1K3J9"/>
<dbReference type="OrthoDB" id="9814637at2"/>
<organism evidence="9 10">
    <name type="scientific">Marinobacter fuscus</name>
    <dbReference type="NCBI Taxonomy" id="2109942"/>
    <lineage>
        <taxon>Bacteria</taxon>
        <taxon>Pseudomonadati</taxon>
        <taxon>Pseudomonadota</taxon>
        <taxon>Gammaproteobacteria</taxon>
        <taxon>Pseudomonadales</taxon>
        <taxon>Marinobacteraceae</taxon>
        <taxon>Marinobacter</taxon>
    </lineage>
</organism>